<dbReference type="Proteomes" id="UP001219518">
    <property type="component" value="Unassembled WGS sequence"/>
</dbReference>
<accession>A0AAE1GYW4</accession>
<evidence type="ECO:0000313" key="2">
    <source>
        <dbReference type="Proteomes" id="UP001219518"/>
    </source>
</evidence>
<name>A0AAE1GYW4_9NEOP</name>
<keyword evidence="2" id="KW-1185">Reference proteome</keyword>
<dbReference type="AlphaFoldDB" id="A0AAE1GYW4"/>
<dbReference type="EMBL" id="JAHWGI010000287">
    <property type="protein sequence ID" value="KAK3911891.1"/>
    <property type="molecule type" value="Genomic_DNA"/>
</dbReference>
<sequence>MNFMMRNSRAWMDQRLRGSTSSSLLDDKTGLWNGVGLVGGVTLYLRSGGIIKQEKKPEARIRLKRASRRCNISSKVSPAIQISSRNFVVNFNAENTSVETGLFWIILNRRSLDFCWALLRGAGMQGMTPDITRTSGSRDALVVVNGRDTSPSFRAFSSSGGSDCLKMV</sequence>
<evidence type="ECO:0000313" key="1">
    <source>
        <dbReference type="EMBL" id="KAK3911891.1"/>
    </source>
</evidence>
<reference evidence="1" key="2">
    <citation type="journal article" date="2023" name="BMC Genomics">
        <title>Pest status, molecular evolution, and epigenetic factors derived from the genome assembly of Frankliniella fusca, a thysanopteran phytovirus vector.</title>
        <authorList>
            <person name="Catto M.A."/>
            <person name="Labadie P.E."/>
            <person name="Jacobson A.L."/>
            <person name="Kennedy G.G."/>
            <person name="Srinivasan R."/>
            <person name="Hunt B.G."/>
        </authorList>
    </citation>
    <scope>NUCLEOTIDE SEQUENCE</scope>
    <source>
        <strain evidence="1">PL_HMW_Pooled</strain>
    </source>
</reference>
<organism evidence="1 2">
    <name type="scientific">Frankliniella fusca</name>
    <dbReference type="NCBI Taxonomy" id="407009"/>
    <lineage>
        <taxon>Eukaryota</taxon>
        <taxon>Metazoa</taxon>
        <taxon>Ecdysozoa</taxon>
        <taxon>Arthropoda</taxon>
        <taxon>Hexapoda</taxon>
        <taxon>Insecta</taxon>
        <taxon>Pterygota</taxon>
        <taxon>Neoptera</taxon>
        <taxon>Paraneoptera</taxon>
        <taxon>Thysanoptera</taxon>
        <taxon>Terebrantia</taxon>
        <taxon>Thripoidea</taxon>
        <taxon>Thripidae</taxon>
        <taxon>Frankliniella</taxon>
    </lineage>
</organism>
<protein>
    <submittedName>
        <fullName evidence="1">Aminomethyltransferase</fullName>
    </submittedName>
</protein>
<proteinExistence type="predicted"/>
<reference evidence="1" key="1">
    <citation type="submission" date="2021-07" db="EMBL/GenBank/DDBJ databases">
        <authorList>
            <person name="Catto M.A."/>
            <person name="Jacobson A."/>
            <person name="Kennedy G."/>
            <person name="Labadie P."/>
            <person name="Hunt B.G."/>
            <person name="Srinivasan R."/>
        </authorList>
    </citation>
    <scope>NUCLEOTIDE SEQUENCE</scope>
    <source>
        <strain evidence="1">PL_HMW_Pooled</strain>
        <tissue evidence="1">Head</tissue>
    </source>
</reference>
<gene>
    <name evidence="1" type="ORF">KUF71_004571</name>
</gene>
<comment type="caution">
    <text evidence="1">The sequence shown here is derived from an EMBL/GenBank/DDBJ whole genome shotgun (WGS) entry which is preliminary data.</text>
</comment>